<dbReference type="AlphaFoldDB" id="A0A0E0F7Q1"/>
<dbReference type="InterPro" id="IPR007658">
    <property type="entry name" value="DUF594"/>
</dbReference>
<organism evidence="4">
    <name type="scientific">Oryza meridionalis</name>
    <dbReference type="NCBI Taxonomy" id="40149"/>
    <lineage>
        <taxon>Eukaryota</taxon>
        <taxon>Viridiplantae</taxon>
        <taxon>Streptophyta</taxon>
        <taxon>Embryophyta</taxon>
        <taxon>Tracheophyta</taxon>
        <taxon>Spermatophyta</taxon>
        <taxon>Magnoliopsida</taxon>
        <taxon>Liliopsida</taxon>
        <taxon>Poales</taxon>
        <taxon>Poaceae</taxon>
        <taxon>BOP clade</taxon>
        <taxon>Oryzoideae</taxon>
        <taxon>Oryzeae</taxon>
        <taxon>Oryzinae</taxon>
        <taxon>Oryza</taxon>
    </lineage>
</organism>
<name>A0A0E0F7Q1_9ORYZ</name>
<keyword evidence="5" id="KW-1185">Reference proteome</keyword>
<dbReference type="EnsemblPlants" id="OMERI11G16430.1">
    <property type="protein sequence ID" value="OMERI11G16430.1"/>
    <property type="gene ID" value="OMERI11G16430"/>
</dbReference>
<dbReference type="Pfam" id="PF04578">
    <property type="entry name" value="DUF594"/>
    <property type="match status" value="1"/>
</dbReference>
<evidence type="ECO:0000259" key="3">
    <source>
        <dbReference type="Pfam" id="PF13968"/>
    </source>
</evidence>
<dbReference type="InterPro" id="IPR025315">
    <property type="entry name" value="DUF4220"/>
</dbReference>
<dbReference type="PANTHER" id="PTHR31325">
    <property type="entry name" value="OS01G0798800 PROTEIN-RELATED"/>
    <property type="match status" value="1"/>
</dbReference>
<evidence type="ECO:0000313" key="4">
    <source>
        <dbReference type="EnsemblPlants" id="OMERI11G16430.1"/>
    </source>
</evidence>
<dbReference type="Gramene" id="OMERI11G16430.1">
    <property type="protein sequence ID" value="OMERI11G16430.1"/>
    <property type="gene ID" value="OMERI11G16430"/>
</dbReference>
<dbReference type="Proteomes" id="UP000008021">
    <property type="component" value="Chromosome 11"/>
</dbReference>
<keyword evidence="2" id="KW-1133">Transmembrane helix</keyword>
<evidence type="ECO:0000256" key="2">
    <source>
        <dbReference type="SAM" id="Phobius"/>
    </source>
</evidence>
<feature type="transmembrane region" description="Helical" evidence="2">
    <location>
        <begin position="317"/>
        <end position="339"/>
    </location>
</feature>
<keyword evidence="2" id="KW-0812">Transmembrane</keyword>
<evidence type="ECO:0000313" key="5">
    <source>
        <dbReference type="Proteomes" id="UP000008021"/>
    </source>
</evidence>
<feature type="compositionally biased region" description="Polar residues" evidence="1">
    <location>
        <begin position="729"/>
        <end position="756"/>
    </location>
</feature>
<evidence type="ECO:0000256" key="1">
    <source>
        <dbReference type="SAM" id="MobiDB-lite"/>
    </source>
</evidence>
<proteinExistence type="predicted"/>
<keyword evidence="2" id="KW-0472">Membrane</keyword>
<protein>
    <recommendedName>
        <fullName evidence="3">DUF4220 domain-containing protein</fullName>
    </recommendedName>
</protein>
<sequence length="776" mass="88184">MSPGALIANFLIKWNLESYVLLRIRVIMGILTILYLMFFFSSLFFTRIYRSMVNFLDPVADATLVYIMGAMQAAPLNNQLFPVWALILVGLRSSIHGRSSSGMFFELRNVLKLLVVAYMNLTRGSKLWRFPFWFFWGLLVLQCFYKILVRHIASKSLWNGRSSELLQEYMGANGNKSNFNPEICNPETMEGYKYLVYGELQKSRKSAHILKVEDLKSLVTLDKIWRCDSALLLTSINMQGNNMKDMALAFALSRLLRCRLEGATLHEATVSMTRKLISKMILSDSADKVLFGILELDVRFLRDSLHSSYPMVFCRGLLSLFFTLLLSLVKFFMATWLFVDVNMVHVPKSVRDRGPRARFSYSLHSFGYDSGITAAAMYIVMIDEIFRMLGYFLSRWAKLIAMCNFVNFRNRWLKYVIVNTPARYGERTIVIHQHAFLQTFSSSISGWKIFSCILERNQNARMVWSEGKMNDSMAKNVKAAVIQALRSMDLEGHFLSRDLPLSRVSDRAERYWLACLAEVPTCSRVILVWHIATSLCEIKLANDHKINLTTMSRLSSFLVDEKALTGELQKAYTVSNCLSRYCMYLLASKPKLLPETILMSKKAFQDAVQCAHEMLSDCHSWQSIYNKLMKEAQKALVQGTHGLNLSGNILQQGAILANELIKKEDQKCRWEILSDVWVHLLVHIAPSSDAAALAEDLKSGVEFLTVIWALFCHCGIEKSKLWQQQKSANFRNSTPGPSNQSSDVSTHVQDTVSSSPPAARSSEIHVEASPTSGECS</sequence>
<dbReference type="STRING" id="40149.A0A0E0F7Q1"/>
<dbReference type="eggNOG" id="ENOG502QSWW">
    <property type="taxonomic scope" value="Eukaryota"/>
</dbReference>
<feature type="transmembrane region" description="Helical" evidence="2">
    <location>
        <begin position="359"/>
        <end position="380"/>
    </location>
</feature>
<dbReference type="Pfam" id="PF13968">
    <property type="entry name" value="DUF4220"/>
    <property type="match status" value="1"/>
</dbReference>
<reference evidence="4" key="2">
    <citation type="submission" date="2018-05" db="EMBL/GenBank/DDBJ databases">
        <title>OmerRS3 (Oryza meridionalis Reference Sequence Version 3).</title>
        <authorList>
            <person name="Zhang J."/>
            <person name="Kudrna D."/>
            <person name="Lee S."/>
            <person name="Talag J."/>
            <person name="Welchert J."/>
            <person name="Wing R.A."/>
        </authorList>
    </citation>
    <scope>NUCLEOTIDE SEQUENCE [LARGE SCALE GENOMIC DNA]</scope>
    <source>
        <strain evidence="4">cv. OR44</strain>
    </source>
</reference>
<feature type="region of interest" description="Disordered" evidence="1">
    <location>
        <begin position="729"/>
        <end position="776"/>
    </location>
</feature>
<feature type="transmembrane region" description="Helical" evidence="2">
    <location>
        <begin position="20"/>
        <end position="45"/>
    </location>
</feature>
<accession>A0A0E0F7Q1</accession>
<feature type="domain" description="DUF4220" evidence="3">
    <location>
        <begin position="59"/>
        <end position="411"/>
    </location>
</feature>
<reference evidence="4" key="1">
    <citation type="submission" date="2015-04" db="UniProtKB">
        <authorList>
            <consortium name="EnsemblPlants"/>
        </authorList>
    </citation>
    <scope>IDENTIFICATION</scope>
</reference>
<feature type="transmembrane region" description="Helical" evidence="2">
    <location>
        <begin position="133"/>
        <end position="153"/>
    </location>
</feature>
<dbReference type="HOGENOM" id="CLU_008762_2_0_1"/>